<dbReference type="AlphaFoldDB" id="A0A9N9EM35"/>
<evidence type="ECO:0000313" key="1">
    <source>
        <dbReference type="EMBL" id="CAG8681083.1"/>
    </source>
</evidence>
<dbReference type="EMBL" id="CAJVPQ010006131">
    <property type="protein sequence ID" value="CAG8681083.1"/>
    <property type="molecule type" value="Genomic_DNA"/>
</dbReference>
<accession>A0A9N9EM35</accession>
<reference evidence="1" key="1">
    <citation type="submission" date="2021-06" db="EMBL/GenBank/DDBJ databases">
        <authorList>
            <person name="Kallberg Y."/>
            <person name="Tangrot J."/>
            <person name="Rosling A."/>
        </authorList>
    </citation>
    <scope>NUCLEOTIDE SEQUENCE</scope>
    <source>
        <strain evidence="1">UK204</strain>
    </source>
</reference>
<protein>
    <submittedName>
        <fullName evidence="1">8984_t:CDS:1</fullName>
    </submittedName>
</protein>
<sequence length="135" mass="15657">MLQNNLPINIQTNIATISTLIFLSSYDEDIDIFINQLSEYLTSIDVNPVDVARNRAFAEKCLSDRFVNAVNLKYEYFTVLSEKCNLVFGLLVQEDDPQGLFYLKYGQMLKLDEKQIKSQFLRNLFFDSAEYISTE</sequence>
<gene>
    <name evidence="1" type="ORF">FCALED_LOCUS12508</name>
</gene>
<organism evidence="1 2">
    <name type="scientific">Funneliformis caledonium</name>
    <dbReference type="NCBI Taxonomy" id="1117310"/>
    <lineage>
        <taxon>Eukaryota</taxon>
        <taxon>Fungi</taxon>
        <taxon>Fungi incertae sedis</taxon>
        <taxon>Mucoromycota</taxon>
        <taxon>Glomeromycotina</taxon>
        <taxon>Glomeromycetes</taxon>
        <taxon>Glomerales</taxon>
        <taxon>Glomeraceae</taxon>
        <taxon>Funneliformis</taxon>
    </lineage>
</organism>
<name>A0A9N9EM35_9GLOM</name>
<dbReference type="Proteomes" id="UP000789570">
    <property type="component" value="Unassembled WGS sequence"/>
</dbReference>
<keyword evidence="2" id="KW-1185">Reference proteome</keyword>
<dbReference type="OrthoDB" id="2426996at2759"/>
<proteinExistence type="predicted"/>
<evidence type="ECO:0000313" key="2">
    <source>
        <dbReference type="Proteomes" id="UP000789570"/>
    </source>
</evidence>
<comment type="caution">
    <text evidence="1">The sequence shown here is derived from an EMBL/GenBank/DDBJ whole genome shotgun (WGS) entry which is preliminary data.</text>
</comment>